<evidence type="ECO:0000313" key="5">
    <source>
        <dbReference type="EMBL" id="GGG09854.1"/>
    </source>
</evidence>
<dbReference type="EMBL" id="BMIW01000028">
    <property type="protein sequence ID" value="GGG09854.1"/>
    <property type="molecule type" value="Genomic_DNA"/>
</dbReference>
<dbReference type="InterPro" id="IPR006059">
    <property type="entry name" value="SBP"/>
</dbReference>
<sequence>MKRMKWAGLLLAVMMVVGLLSGCGGSSKETLNIYSWADNFDMDVIKDFEKQYNVKVKYDVFANNEDLLAKIKAGGNGYDLIQPSDYMVEMMIKQDLLAPLDMNNIPNFENIADVYKNPTFDPGNKYSIVYMSGVTGIAYNKKYVKDEIDSWEDLWNPAYKGKVILLDDNREVIGMALKKAGHSNSSKDEGEITAAVNDLKTLLPSVLAFDTDNIKQKMIQEEGWIATVWSGDASFIAKDNPDIGFVIPKEGSTIFADNYAIPKNANHKELAEKFINFMLEPEVSAKNYESIGYSDPNTKSAPFHSAEYNADKMINLTDEEMSRTEWLSDIGSQVSLYDRFWTELKSGRE</sequence>
<protein>
    <submittedName>
        <fullName evidence="5">Spermidine/putrescine ABC transporter substrate-binding protein</fullName>
    </submittedName>
</protein>
<comment type="subcellular location">
    <subcellularLocation>
        <location evidence="1">Periplasm</location>
    </subcellularLocation>
</comment>
<dbReference type="Gene3D" id="3.40.190.10">
    <property type="entry name" value="Periplasmic binding protein-like II"/>
    <property type="match status" value="2"/>
</dbReference>
<accession>A0ABQ1W2A6</accession>
<evidence type="ECO:0000256" key="1">
    <source>
        <dbReference type="ARBA" id="ARBA00004418"/>
    </source>
</evidence>
<dbReference type="PANTHER" id="PTHR30222">
    <property type="entry name" value="SPERMIDINE/PUTRESCINE-BINDING PERIPLASMIC PROTEIN"/>
    <property type="match status" value="1"/>
</dbReference>
<organism evidence="5 6">
    <name type="scientific">Paenibacillus aceti</name>
    <dbReference type="NCBI Taxonomy" id="1820010"/>
    <lineage>
        <taxon>Bacteria</taxon>
        <taxon>Bacillati</taxon>
        <taxon>Bacillota</taxon>
        <taxon>Bacilli</taxon>
        <taxon>Bacillales</taxon>
        <taxon>Paenibacillaceae</taxon>
        <taxon>Paenibacillus</taxon>
    </lineage>
</organism>
<proteinExistence type="predicted"/>
<dbReference type="CDD" id="cd13590">
    <property type="entry name" value="PBP2_PotD_PotF_like"/>
    <property type="match status" value="1"/>
</dbReference>
<gene>
    <name evidence="5" type="ORF">GCM10010913_34620</name>
</gene>
<evidence type="ECO:0000256" key="3">
    <source>
        <dbReference type="ARBA" id="ARBA00022729"/>
    </source>
</evidence>
<dbReference type="PIRSF" id="PIRSF019574">
    <property type="entry name" value="Periplasmic_polyamine_BP"/>
    <property type="match status" value="1"/>
</dbReference>
<dbReference type="PANTHER" id="PTHR30222:SF17">
    <property type="entry name" value="SPERMIDINE_PUTRESCINE-BINDING PERIPLASMIC PROTEIN"/>
    <property type="match status" value="1"/>
</dbReference>
<evidence type="ECO:0000313" key="6">
    <source>
        <dbReference type="Proteomes" id="UP000608420"/>
    </source>
</evidence>
<keyword evidence="2" id="KW-0813">Transport</keyword>
<dbReference type="InterPro" id="IPR001188">
    <property type="entry name" value="Sperm_putr-bd"/>
</dbReference>
<keyword evidence="4" id="KW-0574">Periplasm</keyword>
<reference evidence="6" key="1">
    <citation type="journal article" date="2019" name="Int. J. Syst. Evol. Microbiol.">
        <title>The Global Catalogue of Microorganisms (GCM) 10K type strain sequencing project: providing services to taxonomists for standard genome sequencing and annotation.</title>
        <authorList>
            <consortium name="The Broad Institute Genomics Platform"/>
            <consortium name="The Broad Institute Genome Sequencing Center for Infectious Disease"/>
            <person name="Wu L."/>
            <person name="Ma J."/>
        </authorList>
    </citation>
    <scope>NUCLEOTIDE SEQUENCE [LARGE SCALE GENOMIC DNA]</scope>
    <source>
        <strain evidence="6">CGMCC 1.15420</strain>
    </source>
</reference>
<dbReference type="SUPFAM" id="SSF53850">
    <property type="entry name" value="Periplasmic binding protein-like II"/>
    <property type="match status" value="1"/>
</dbReference>
<evidence type="ECO:0000256" key="4">
    <source>
        <dbReference type="ARBA" id="ARBA00022764"/>
    </source>
</evidence>
<keyword evidence="6" id="KW-1185">Reference proteome</keyword>
<name>A0ABQ1W2A6_9BACL</name>
<comment type="caution">
    <text evidence="5">The sequence shown here is derived from an EMBL/GenBank/DDBJ whole genome shotgun (WGS) entry which is preliminary data.</text>
</comment>
<dbReference type="Pfam" id="PF13416">
    <property type="entry name" value="SBP_bac_8"/>
    <property type="match status" value="1"/>
</dbReference>
<dbReference type="Proteomes" id="UP000608420">
    <property type="component" value="Unassembled WGS sequence"/>
</dbReference>
<evidence type="ECO:0000256" key="2">
    <source>
        <dbReference type="ARBA" id="ARBA00022448"/>
    </source>
</evidence>
<dbReference type="PROSITE" id="PS51257">
    <property type="entry name" value="PROKAR_LIPOPROTEIN"/>
    <property type="match status" value="1"/>
</dbReference>
<dbReference type="PRINTS" id="PR00909">
    <property type="entry name" value="SPERMDNBNDNG"/>
</dbReference>
<keyword evidence="3" id="KW-0732">Signal</keyword>